<dbReference type="SUPFAM" id="SSF88946">
    <property type="entry name" value="Sigma2 domain of RNA polymerase sigma factors"/>
    <property type="match status" value="1"/>
</dbReference>
<evidence type="ECO:0000259" key="5">
    <source>
        <dbReference type="Pfam" id="PF04542"/>
    </source>
</evidence>
<dbReference type="GO" id="GO:0006352">
    <property type="term" value="P:DNA-templated transcription initiation"/>
    <property type="evidence" value="ECO:0007669"/>
    <property type="project" value="InterPro"/>
</dbReference>
<dbReference type="Pfam" id="PF04542">
    <property type="entry name" value="Sigma70_r2"/>
    <property type="match status" value="1"/>
</dbReference>
<evidence type="ECO:0000313" key="7">
    <source>
        <dbReference type="EMBL" id="KRG30445.1"/>
    </source>
</evidence>
<proteinExistence type="inferred from homology"/>
<dbReference type="Gene3D" id="1.10.10.10">
    <property type="entry name" value="Winged helix-like DNA-binding domain superfamily/Winged helix DNA-binding domain"/>
    <property type="match status" value="1"/>
</dbReference>
<feature type="domain" description="RNA polymerase sigma factor 70 region 4 type 2" evidence="6">
    <location>
        <begin position="116"/>
        <end position="168"/>
    </location>
</feature>
<dbReference type="SUPFAM" id="SSF88659">
    <property type="entry name" value="Sigma3 and sigma4 domains of RNA polymerase sigma factors"/>
    <property type="match status" value="1"/>
</dbReference>
<dbReference type="Proteomes" id="UP000051643">
    <property type="component" value="Unassembled WGS sequence"/>
</dbReference>
<dbReference type="EMBL" id="LKTP01000001">
    <property type="protein sequence ID" value="KRG30445.1"/>
    <property type="molecule type" value="Genomic_DNA"/>
</dbReference>
<evidence type="ECO:0000313" key="8">
    <source>
        <dbReference type="Proteomes" id="UP000051643"/>
    </source>
</evidence>
<organism evidence="7 8">
    <name type="scientific">Salegentibacter mishustinae</name>
    <dbReference type="NCBI Taxonomy" id="270918"/>
    <lineage>
        <taxon>Bacteria</taxon>
        <taxon>Pseudomonadati</taxon>
        <taxon>Bacteroidota</taxon>
        <taxon>Flavobacteriia</taxon>
        <taxon>Flavobacteriales</taxon>
        <taxon>Flavobacteriaceae</taxon>
        <taxon>Salegentibacter</taxon>
    </lineage>
</organism>
<dbReference type="RefSeq" id="WP_057480271.1">
    <property type="nucleotide sequence ID" value="NZ_BMWR01000002.1"/>
</dbReference>
<evidence type="ECO:0000256" key="2">
    <source>
        <dbReference type="ARBA" id="ARBA00023015"/>
    </source>
</evidence>
<dbReference type="CDD" id="cd06171">
    <property type="entry name" value="Sigma70_r4"/>
    <property type="match status" value="1"/>
</dbReference>
<keyword evidence="3" id="KW-0731">Sigma factor</keyword>
<dbReference type="Pfam" id="PF08281">
    <property type="entry name" value="Sigma70_r4_2"/>
    <property type="match status" value="1"/>
</dbReference>
<dbReference type="NCBIfam" id="TIGR02937">
    <property type="entry name" value="sigma70-ECF"/>
    <property type="match status" value="1"/>
</dbReference>
<dbReference type="Gene3D" id="1.10.1740.10">
    <property type="match status" value="1"/>
</dbReference>
<keyword evidence="8" id="KW-1185">Reference proteome</keyword>
<dbReference type="InterPro" id="IPR036388">
    <property type="entry name" value="WH-like_DNA-bd_sf"/>
</dbReference>
<dbReference type="STRING" id="270918.APR42_00860"/>
<evidence type="ECO:0000256" key="1">
    <source>
        <dbReference type="ARBA" id="ARBA00010641"/>
    </source>
</evidence>
<dbReference type="InterPro" id="IPR014284">
    <property type="entry name" value="RNA_pol_sigma-70_dom"/>
</dbReference>
<dbReference type="InterPro" id="IPR013324">
    <property type="entry name" value="RNA_pol_sigma_r3/r4-like"/>
</dbReference>
<dbReference type="GO" id="GO:0003677">
    <property type="term" value="F:DNA binding"/>
    <property type="evidence" value="ECO:0007669"/>
    <property type="project" value="InterPro"/>
</dbReference>
<dbReference type="PANTHER" id="PTHR43133:SF51">
    <property type="entry name" value="RNA POLYMERASE SIGMA FACTOR"/>
    <property type="match status" value="1"/>
</dbReference>
<protein>
    <submittedName>
        <fullName evidence="7">RNA polymerase subunit sigma-70</fullName>
    </submittedName>
</protein>
<dbReference type="InterPro" id="IPR013325">
    <property type="entry name" value="RNA_pol_sigma_r2"/>
</dbReference>
<dbReference type="GO" id="GO:0016987">
    <property type="term" value="F:sigma factor activity"/>
    <property type="evidence" value="ECO:0007669"/>
    <property type="project" value="UniProtKB-KW"/>
</dbReference>
<evidence type="ECO:0000256" key="4">
    <source>
        <dbReference type="ARBA" id="ARBA00023163"/>
    </source>
</evidence>
<keyword evidence="2" id="KW-0805">Transcription regulation</keyword>
<comment type="similarity">
    <text evidence="1">Belongs to the sigma-70 factor family. ECF subfamily.</text>
</comment>
<dbReference type="OrthoDB" id="1160671at2"/>
<sequence>MIQHKLIEACKNNDRRAQLKLYNQYCQGMHYVALRFLKDPFEAEDAMQEAFIKAFAKLQQFTGEVTFGAWLKRIVINKCIDKLKAKKMELVAINEQVLSSAEEDDNWQVDDGIGMEEIKQSMENLPEKYKYPLMLFLMEGYDHEEISEILNISPVASRTLVHRGKKKLQQELKTIKNGTGY</sequence>
<dbReference type="AlphaFoldDB" id="A0A0Q9ZBM4"/>
<accession>A0A0Q9ZBM4</accession>
<evidence type="ECO:0000256" key="3">
    <source>
        <dbReference type="ARBA" id="ARBA00023082"/>
    </source>
</evidence>
<feature type="domain" description="RNA polymerase sigma-70 region 2" evidence="5">
    <location>
        <begin position="21"/>
        <end position="87"/>
    </location>
</feature>
<dbReference type="InterPro" id="IPR039425">
    <property type="entry name" value="RNA_pol_sigma-70-like"/>
</dbReference>
<keyword evidence="4" id="KW-0804">Transcription</keyword>
<reference evidence="7" key="1">
    <citation type="submission" date="2015-10" db="EMBL/GenBank/DDBJ databases">
        <title>Draft genome sequence of Salegentibacter mishustinae KCTC 12263.</title>
        <authorList>
            <person name="Lin W."/>
            <person name="Zheng Q."/>
        </authorList>
    </citation>
    <scope>NUCLEOTIDE SEQUENCE [LARGE SCALE GENOMIC DNA]</scope>
    <source>
        <strain evidence="7">KCTC 12263</strain>
    </source>
</reference>
<dbReference type="InterPro" id="IPR007627">
    <property type="entry name" value="RNA_pol_sigma70_r2"/>
</dbReference>
<dbReference type="InterPro" id="IPR013249">
    <property type="entry name" value="RNA_pol_sigma70_r4_t2"/>
</dbReference>
<gene>
    <name evidence="7" type="ORF">APR42_00860</name>
</gene>
<name>A0A0Q9ZBM4_9FLAO</name>
<evidence type="ECO:0000259" key="6">
    <source>
        <dbReference type="Pfam" id="PF08281"/>
    </source>
</evidence>
<dbReference type="PANTHER" id="PTHR43133">
    <property type="entry name" value="RNA POLYMERASE ECF-TYPE SIGMA FACTO"/>
    <property type="match status" value="1"/>
</dbReference>
<comment type="caution">
    <text evidence="7">The sequence shown here is derived from an EMBL/GenBank/DDBJ whole genome shotgun (WGS) entry which is preliminary data.</text>
</comment>